<dbReference type="EMBL" id="ML986484">
    <property type="protein sequence ID" value="KAF2281167.1"/>
    <property type="molecule type" value="Genomic_DNA"/>
</dbReference>
<dbReference type="Proteomes" id="UP000800097">
    <property type="component" value="Unassembled WGS sequence"/>
</dbReference>
<organism evidence="1 2">
    <name type="scientific">Westerdykella ornata</name>
    <dbReference type="NCBI Taxonomy" id="318751"/>
    <lineage>
        <taxon>Eukaryota</taxon>
        <taxon>Fungi</taxon>
        <taxon>Dikarya</taxon>
        <taxon>Ascomycota</taxon>
        <taxon>Pezizomycotina</taxon>
        <taxon>Dothideomycetes</taxon>
        <taxon>Pleosporomycetidae</taxon>
        <taxon>Pleosporales</taxon>
        <taxon>Sporormiaceae</taxon>
        <taxon>Westerdykella</taxon>
    </lineage>
</organism>
<dbReference type="OrthoDB" id="3552571at2759"/>
<dbReference type="AlphaFoldDB" id="A0A6A6JXN2"/>
<dbReference type="RefSeq" id="XP_033658704.1">
    <property type="nucleotide sequence ID" value="XM_033797396.1"/>
</dbReference>
<proteinExistence type="predicted"/>
<name>A0A6A6JXN2_WESOR</name>
<reference evidence="1" key="1">
    <citation type="journal article" date="2020" name="Stud. Mycol.">
        <title>101 Dothideomycetes genomes: a test case for predicting lifestyles and emergence of pathogens.</title>
        <authorList>
            <person name="Haridas S."/>
            <person name="Albert R."/>
            <person name="Binder M."/>
            <person name="Bloem J."/>
            <person name="Labutti K."/>
            <person name="Salamov A."/>
            <person name="Andreopoulos B."/>
            <person name="Baker S."/>
            <person name="Barry K."/>
            <person name="Bills G."/>
            <person name="Bluhm B."/>
            <person name="Cannon C."/>
            <person name="Castanera R."/>
            <person name="Culley D."/>
            <person name="Daum C."/>
            <person name="Ezra D."/>
            <person name="Gonzalez J."/>
            <person name="Henrissat B."/>
            <person name="Kuo A."/>
            <person name="Liang C."/>
            <person name="Lipzen A."/>
            <person name="Lutzoni F."/>
            <person name="Magnuson J."/>
            <person name="Mondo S."/>
            <person name="Nolan M."/>
            <person name="Ohm R."/>
            <person name="Pangilinan J."/>
            <person name="Park H.-J."/>
            <person name="Ramirez L."/>
            <person name="Alfaro M."/>
            <person name="Sun H."/>
            <person name="Tritt A."/>
            <person name="Yoshinaga Y."/>
            <person name="Zwiers L.-H."/>
            <person name="Turgeon B."/>
            <person name="Goodwin S."/>
            <person name="Spatafora J."/>
            <person name="Crous P."/>
            <person name="Grigoriev I."/>
        </authorList>
    </citation>
    <scope>NUCLEOTIDE SEQUENCE</scope>
    <source>
        <strain evidence="1">CBS 379.55</strain>
    </source>
</reference>
<gene>
    <name evidence="1" type="ORF">EI97DRAFT_429229</name>
</gene>
<protein>
    <submittedName>
        <fullName evidence="1">Uncharacterized protein</fullName>
    </submittedName>
</protein>
<evidence type="ECO:0000313" key="2">
    <source>
        <dbReference type="Proteomes" id="UP000800097"/>
    </source>
</evidence>
<sequence length="103" mass="11699">MDSPLPCHICDRMRTRNPRKHGGLVTEGEVQTCLLCNRDFCATHKGKFDGICEINHASYFWNHQELRGIYPSLEARQKALEEMQKVLEEAQSHGIGRGSDTSL</sequence>
<keyword evidence="2" id="KW-1185">Reference proteome</keyword>
<evidence type="ECO:0000313" key="1">
    <source>
        <dbReference type="EMBL" id="KAF2281167.1"/>
    </source>
</evidence>
<accession>A0A6A6JXN2</accession>
<dbReference type="GeneID" id="54550571"/>